<feature type="transmembrane region" description="Helical" evidence="19">
    <location>
        <begin position="122"/>
        <end position="142"/>
    </location>
</feature>
<dbReference type="PANTHER" id="PTHR46382:SF1">
    <property type="entry name" value="PHOSPHATIDATE CYTIDYLYLTRANSFERASE"/>
    <property type="match status" value="1"/>
</dbReference>
<feature type="transmembrane region" description="Helical" evidence="19">
    <location>
        <begin position="91"/>
        <end position="110"/>
    </location>
</feature>
<organism evidence="20 21">
    <name type="scientific">Tannerella sp. oral taxon BU063 isolate Cell 2</name>
    <dbReference type="NCBI Taxonomy" id="1411148"/>
    <lineage>
        <taxon>Bacteria</taxon>
        <taxon>Pseudomonadati</taxon>
        <taxon>Bacteroidota</taxon>
        <taxon>Bacteroidia</taxon>
        <taxon>Bacteroidales</taxon>
        <taxon>Tannerellaceae</taxon>
        <taxon>Tannerella</taxon>
    </lineage>
</organism>
<keyword evidence="15 19" id="KW-0472">Membrane</keyword>
<dbReference type="UniPathway" id="UPA00557">
    <property type="reaction ID" value="UER00614"/>
</dbReference>
<evidence type="ECO:0000256" key="7">
    <source>
        <dbReference type="ARBA" id="ARBA00019373"/>
    </source>
</evidence>
<evidence type="ECO:0000256" key="19">
    <source>
        <dbReference type="SAM" id="Phobius"/>
    </source>
</evidence>
<dbReference type="Proteomes" id="UP000018837">
    <property type="component" value="Unassembled WGS sequence"/>
</dbReference>
<evidence type="ECO:0000256" key="12">
    <source>
        <dbReference type="ARBA" id="ARBA00022695"/>
    </source>
</evidence>
<keyword evidence="10 18" id="KW-0808">Transferase</keyword>
<evidence type="ECO:0000256" key="2">
    <source>
        <dbReference type="ARBA" id="ARBA00004651"/>
    </source>
</evidence>
<keyword evidence="16" id="KW-0594">Phospholipid biosynthesis</keyword>
<comment type="similarity">
    <text evidence="5 18">Belongs to the CDS family.</text>
</comment>
<evidence type="ECO:0000256" key="4">
    <source>
        <dbReference type="ARBA" id="ARBA00005189"/>
    </source>
</evidence>
<evidence type="ECO:0000256" key="10">
    <source>
        <dbReference type="ARBA" id="ARBA00022679"/>
    </source>
</evidence>
<dbReference type="InterPro" id="IPR000374">
    <property type="entry name" value="PC_trans"/>
</dbReference>
<dbReference type="GO" id="GO:0016024">
    <property type="term" value="P:CDP-diacylglycerol biosynthetic process"/>
    <property type="evidence" value="ECO:0007669"/>
    <property type="project" value="UniProtKB-UniPathway"/>
</dbReference>
<keyword evidence="17" id="KW-1208">Phospholipid metabolism</keyword>
<dbReference type="PATRIC" id="fig|1411148.3.peg.2328"/>
<feature type="transmembrane region" description="Helical" evidence="19">
    <location>
        <begin position="28"/>
        <end position="47"/>
    </location>
</feature>
<dbReference type="PROSITE" id="PS01315">
    <property type="entry name" value="CDS"/>
    <property type="match status" value="1"/>
</dbReference>
<evidence type="ECO:0000256" key="5">
    <source>
        <dbReference type="ARBA" id="ARBA00010185"/>
    </source>
</evidence>
<dbReference type="GO" id="GO:0005886">
    <property type="term" value="C:plasma membrane"/>
    <property type="evidence" value="ECO:0007669"/>
    <property type="project" value="UniProtKB-SubCell"/>
</dbReference>
<keyword evidence="12 18" id="KW-0548">Nucleotidyltransferase</keyword>
<evidence type="ECO:0000256" key="6">
    <source>
        <dbReference type="ARBA" id="ARBA00012487"/>
    </source>
</evidence>
<feature type="transmembrane region" description="Helical" evidence="19">
    <location>
        <begin position="196"/>
        <end position="214"/>
    </location>
</feature>
<evidence type="ECO:0000313" key="21">
    <source>
        <dbReference type="Proteomes" id="UP000018837"/>
    </source>
</evidence>
<evidence type="ECO:0000256" key="17">
    <source>
        <dbReference type="ARBA" id="ARBA00023264"/>
    </source>
</evidence>
<dbReference type="GO" id="GO:0004605">
    <property type="term" value="F:phosphatidate cytidylyltransferase activity"/>
    <property type="evidence" value="ECO:0007669"/>
    <property type="project" value="UniProtKB-EC"/>
</dbReference>
<feature type="transmembrane region" description="Helical" evidence="19">
    <location>
        <begin position="220"/>
        <end position="239"/>
    </location>
</feature>
<keyword evidence="14" id="KW-0443">Lipid metabolism</keyword>
<accession>W2C2H3</accession>
<evidence type="ECO:0000256" key="13">
    <source>
        <dbReference type="ARBA" id="ARBA00022989"/>
    </source>
</evidence>
<evidence type="ECO:0000256" key="18">
    <source>
        <dbReference type="RuleBase" id="RU003938"/>
    </source>
</evidence>
<dbReference type="Pfam" id="PF01148">
    <property type="entry name" value="CTP_transf_1"/>
    <property type="match status" value="1"/>
</dbReference>
<protein>
    <recommendedName>
        <fullName evidence="7 18">Phosphatidate cytidylyltransferase</fullName>
        <ecNumber evidence="6 18">2.7.7.41</ecNumber>
    </recommendedName>
</protein>
<feature type="transmembrane region" description="Helical" evidence="19">
    <location>
        <begin position="154"/>
        <end position="175"/>
    </location>
</feature>
<name>W2C2H3_9BACT</name>
<comment type="caution">
    <text evidence="20">The sequence shown here is derived from an EMBL/GenBank/DDBJ whole genome shotgun (WGS) entry which is preliminary data.</text>
</comment>
<comment type="pathway">
    <text evidence="4">Lipid metabolism.</text>
</comment>
<sequence>MKNFTLRGITGAAFVAAIIAALTLHPFLFLGLFAVVVGAALWEFYGLTERIGLQPDDAAPAPRTADRLWGIAGGLYLFTATFLYASARASAVVYAPYLAFLIGGLVSGLYHRGGNPIHRWAVGLLAQAYAAGSFATLNFIVFNPADTTLPRTFHSHYALLLFVLIWLNDTGAYLVGSALGRRKLFPRISPGKSWEGFLGGLAIVACAALLLAPFFPELAWYHRVALSVVIVGVGTWGDLVESLIKRTAGAKDSGTLLPGHGGILDRFDSVMLAAPAALLYLEVFVRGS</sequence>
<keyword evidence="9" id="KW-0444">Lipid biosynthesis</keyword>
<evidence type="ECO:0000256" key="1">
    <source>
        <dbReference type="ARBA" id="ARBA00001698"/>
    </source>
</evidence>
<evidence type="ECO:0000256" key="3">
    <source>
        <dbReference type="ARBA" id="ARBA00005119"/>
    </source>
</evidence>
<dbReference type="AlphaFoldDB" id="W2C2H3"/>
<evidence type="ECO:0000256" key="9">
    <source>
        <dbReference type="ARBA" id="ARBA00022516"/>
    </source>
</evidence>
<evidence type="ECO:0000313" key="20">
    <source>
        <dbReference type="EMBL" id="ETK00667.1"/>
    </source>
</evidence>
<keyword evidence="11 18" id="KW-0812">Transmembrane</keyword>
<evidence type="ECO:0000256" key="11">
    <source>
        <dbReference type="ARBA" id="ARBA00022692"/>
    </source>
</evidence>
<comment type="catalytic activity">
    <reaction evidence="1 18">
        <text>a 1,2-diacyl-sn-glycero-3-phosphate + CTP + H(+) = a CDP-1,2-diacyl-sn-glycerol + diphosphate</text>
        <dbReference type="Rhea" id="RHEA:16229"/>
        <dbReference type="ChEBI" id="CHEBI:15378"/>
        <dbReference type="ChEBI" id="CHEBI:33019"/>
        <dbReference type="ChEBI" id="CHEBI:37563"/>
        <dbReference type="ChEBI" id="CHEBI:58332"/>
        <dbReference type="ChEBI" id="CHEBI:58608"/>
        <dbReference type="EC" id="2.7.7.41"/>
    </reaction>
</comment>
<comment type="pathway">
    <text evidence="3 18">Phospholipid metabolism; CDP-diacylglycerol biosynthesis; CDP-diacylglycerol from sn-glycerol 3-phosphate: step 3/3.</text>
</comment>
<evidence type="ECO:0000256" key="8">
    <source>
        <dbReference type="ARBA" id="ARBA00022475"/>
    </source>
</evidence>
<feature type="transmembrane region" description="Helical" evidence="19">
    <location>
        <begin position="68"/>
        <end position="85"/>
    </location>
</feature>
<dbReference type="EMBL" id="AYUF01000497">
    <property type="protein sequence ID" value="ETK00667.1"/>
    <property type="molecule type" value="Genomic_DNA"/>
</dbReference>
<proteinExistence type="inferred from homology"/>
<feature type="transmembrane region" description="Helical" evidence="19">
    <location>
        <begin position="5"/>
        <end position="22"/>
    </location>
</feature>
<comment type="subcellular location">
    <subcellularLocation>
        <location evidence="2">Cell membrane</location>
        <topology evidence="2">Multi-pass membrane protein</topology>
    </subcellularLocation>
</comment>
<reference evidence="20 21" key="1">
    <citation type="submission" date="2013-11" db="EMBL/GenBank/DDBJ databases">
        <title>Single cell genomics of uncultured Tannerella BU063 (oral taxon 286).</title>
        <authorList>
            <person name="Beall C.J."/>
            <person name="Campbell A.G."/>
            <person name="Griffen A.L."/>
            <person name="Podar M."/>
            <person name="Leys E.J."/>
        </authorList>
    </citation>
    <scope>NUCLEOTIDE SEQUENCE [LARGE SCALE GENOMIC DNA]</scope>
    <source>
        <strain evidence="20">Cell 2</strain>
    </source>
</reference>
<keyword evidence="8" id="KW-1003">Cell membrane</keyword>
<gene>
    <name evidence="20" type="ORF">N425_13830</name>
</gene>
<evidence type="ECO:0000256" key="16">
    <source>
        <dbReference type="ARBA" id="ARBA00023209"/>
    </source>
</evidence>
<keyword evidence="13 19" id="KW-1133">Transmembrane helix</keyword>
<dbReference type="PANTHER" id="PTHR46382">
    <property type="entry name" value="PHOSPHATIDATE CYTIDYLYLTRANSFERASE"/>
    <property type="match status" value="1"/>
</dbReference>
<dbReference type="EC" id="2.7.7.41" evidence="6 18"/>
<evidence type="ECO:0000256" key="14">
    <source>
        <dbReference type="ARBA" id="ARBA00023098"/>
    </source>
</evidence>
<evidence type="ECO:0000256" key="15">
    <source>
        <dbReference type="ARBA" id="ARBA00023136"/>
    </source>
</evidence>